<evidence type="ECO:0000256" key="1">
    <source>
        <dbReference type="SAM" id="MobiDB-lite"/>
    </source>
</evidence>
<dbReference type="EMBL" id="SKFG01000008">
    <property type="protein sequence ID" value="TCZ77772.1"/>
    <property type="molecule type" value="Genomic_DNA"/>
</dbReference>
<dbReference type="AlphaFoldDB" id="A0A4V2WP32"/>
<reference evidence="4 5" key="1">
    <citation type="submission" date="2019-03" db="EMBL/GenBank/DDBJ databases">
        <authorList>
            <person name="Kim M.K.M."/>
        </authorList>
    </citation>
    <scope>NUCLEOTIDE SEQUENCE [LARGE SCALE GENOMIC DNA]</scope>
    <source>
        <strain evidence="4 5">18JY21-1</strain>
    </source>
</reference>
<protein>
    <submittedName>
        <fullName evidence="4">DUF2167 domain-containing protein</fullName>
    </submittedName>
</protein>
<feature type="signal peptide" evidence="3">
    <location>
        <begin position="1"/>
        <end position="28"/>
    </location>
</feature>
<keyword evidence="2" id="KW-1133">Transmembrane helix</keyword>
<dbReference type="RefSeq" id="WP_132417856.1">
    <property type="nucleotide sequence ID" value="NZ_SKFG01000008.1"/>
</dbReference>
<sequence>MKRFWNKCVHMICLSALITMICVPQSFAEENLNWIFGENQKVSVGNDLAELKLSPDFAFLDAANTKKFELSNGNKPTGNEIGLVVSTDETQYWVLFFEYIESGHIKDDEKADIDAKALLQSYIDGTKEMNKDTAPENQLFVDGWDVAPFYDNARHSLSWSLLGHNYQNEKIINYNTRILTREGYISAILVSDPEHLAADRKMVTEQVLPNLSIKQGKSYADFNEKTDKLAEYGLTGLILGGAGLAIAKKAGLIALLIVAVKKFWFIIIAAIVALFGLIRKKFGKREEQPAEVESPAQVENPSQVDPPASEK</sequence>
<evidence type="ECO:0000313" key="4">
    <source>
        <dbReference type="EMBL" id="TCZ77772.1"/>
    </source>
</evidence>
<keyword evidence="2" id="KW-0812">Transmembrane</keyword>
<keyword evidence="3" id="KW-0732">Signal</keyword>
<keyword evidence="5" id="KW-1185">Reference proteome</keyword>
<evidence type="ECO:0000256" key="2">
    <source>
        <dbReference type="SAM" id="Phobius"/>
    </source>
</evidence>
<feature type="region of interest" description="Disordered" evidence="1">
    <location>
        <begin position="289"/>
        <end position="311"/>
    </location>
</feature>
<feature type="transmembrane region" description="Helical" evidence="2">
    <location>
        <begin position="252"/>
        <end position="278"/>
    </location>
</feature>
<feature type="chain" id="PRO_5020341252" evidence="3">
    <location>
        <begin position="29"/>
        <end position="311"/>
    </location>
</feature>
<organism evidence="4 5">
    <name type="scientific">Paenibacillus albiflavus</name>
    <dbReference type="NCBI Taxonomy" id="2545760"/>
    <lineage>
        <taxon>Bacteria</taxon>
        <taxon>Bacillati</taxon>
        <taxon>Bacillota</taxon>
        <taxon>Bacilli</taxon>
        <taxon>Bacillales</taxon>
        <taxon>Paenibacillaceae</taxon>
        <taxon>Paenibacillus</taxon>
    </lineage>
</organism>
<evidence type="ECO:0000256" key="3">
    <source>
        <dbReference type="SAM" id="SignalP"/>
    </source>
</evidence>
<evidence type="ECO:0000313" key="5">
    <source>
        <dbReference type="Proteomes" id="UP000295418"/>
    </source>
</evidence>
<dbReference type="OrthoDB" id="196355at2"/>
<comment type="caution">
    <text evidence="4">The sequence shown here is derived from an EMBL/GenBank/DDBJ whole genome shotgun (WGS) entry which is preliminary data.</text>
</comment>
<dbReference type="Proteomes" id="UP000295418">
    <property type="component" value="Unassembled WGS sequence"/>
</dbReference>
<proteinExistence type="predicted"/>
<dbReference type="Pfam" id="PF09935">
    <property type="entry name" value="DUF2167"/>
    <property type="match status" value="1"/>
</dbReference>
<gene>
    <name evidence="4" type="ORF">E0485_09850</name>
</gene>
<keyword evidence="2" id="KW-0472">Membrane</keyword>
<name>A0A4V2WP32_9BACL</name>
<accession>A0A4V2WP32</accession>
<dbReference type="InterPro" id="IPR018682">
    <property type="entry name" value="DUF2167_membr"/>
</dbReference>